<organism evidence="4 5">
    <name type="scientific">Mogibacterium pumilum</name>
    <dbReference type="NCBI Taxonomy" id="86332"/>
    <lineage>
        <taxon>Bacteria</taxon>
        <taxon>Bacillati</taxon>
        <taxon>Bacillota</taxon>
        <taxon>Clostridia</taxon>
        <taxon>Peptostreptococcales</taxon>
        <taxon>Anaerovoracaceae</taxon>
        <taxon>Mogibacterium</taxon>
    </lineage>
</organism>
<dbReference type="InterPro" id="IPR050624">
    <property type="entry name" value="HTH-type_Tx_Regulator"/>
</dbReference>
<dbReference type="Proteomes" id="UP000214689">
    <property type="component" value="Chromosome"/>
</dbReference>
<dbReference type="PROSITE" id="PS50977">
    <property type="entry name" value="HTH_TETR_2"/>
    <property type="match status" value="1"/>
</dbReference>
<name>A0A223ATU1_9FIRM</name>
<dbReference type="RefSeq" id="WP_094234623.1">
    <property type="nucleotide sequence ID" value="NZ_CP016199.1"/>
</dbReference>
<keyword evidence="5" id="KW-1185">Reference proteome</keyword>
<dbReference type="PRINTS" id="PR00455">
    <property type="entry name" value="HTHTETR"/>
</dbReference>
<feature type="DNA-binding region" description="H-T-H motif" evidence="2">
    <location>
        <begin position="34"/>
        <end position="53"/>
    </location>
</feature>
<protein>
    <recommendedName>
        <fullName evidence="3">HTH tetR-type domain-containing protein</fullName>
    </recommendedName>
</protein>
<proteinExistence type="predicted"/>
<dbReference type="SUPFAM" id="SSF46689">
    <property type="entry name" value="Homeodomain-like"/>
    <property type="match status" value="1"/>
</dbReference>
<dbReference type="EMBL" id="CP016199">
    <property type="protein sequence ID" value="ASS38388.1"/>
    <property type="molecule type" value="Genomic_DNA"/>
</dbReference>
<dbReference type="InterPro" id="IPR001647">
    <property type="entry name" value="HTH_TetR"/>
</dbReference>
<evidence type="ECO:0000313" key="5">
    <source>
        <dbReference type="Proteomes" id="UP000214689"/>
    </source>
</evidence>
<dbReference type="GO" id="GO:0003677">
    <property type="term" value="F:DNA binding"/>
    <property type="evidence" value="ECO:0007669"/>
    <property type="project" value="UniProtKB-UniRule"/>
</dbReference>
<reference evidence="5" key="1">
    <citation type="submission" date="2016-05" db="EMBL/GenBank/DDBJ databases">
        <authorList>
            <person name="Holder M.E."/>
            <person name="Ajami N.J."/>
            <person name="Petrosino J.F."/>
        </authorList>
    </citation>
    <scope>NUCLEOTIDE SEQUENCE [LARGE SCALE GENOMIC DNA]</scope>
    <source>
        <strain evidence="5">ATCC 700696</strain>
    </source>
</reference>
<evidence type="ECO:0000256" key="1">
    <source>
        <dbReference type="ARBA" id="ARBA00023125"/>
    </source>
</evidence>
<dbReference type="PANTHER" id="PTHR43479">
    <property type="entry name" value="ACREF/ENVCD OPERON REPRESSOR-RELATED"/>
    <property type="match status" value="1"/>
</dbReference>
<evidence type="ECO:0000259" key="3">
    <source>
        <dbReference type="PROSITE" id="PS50977"/>
    </source>
</evidence>
<sequence>MNTNPFTTDEVQTKHKIIEVALYEFELNGYQGASLRQIVRNAGVTTGAFYGYYSSKAELFEDIVGEHYNAMMQHYIDVQDSFAGKDFDEQKADMTDVSRDCMHWMLNYAYDHLREVRLMLLKSEGTRFSDFVDRLVEIEIESTERFKVDLRSDVKEQTKELLDIDYRFEHIMATSMFNAFRELIVHDMTYSEAKMQLELIRRFYTAGWQELFGGIF</sequence>
<dbReference type="PANTHER" id="PTHR43479:SF11">
    <property type="entry name" value="ACREF_ENVCD OPERON REPRESSOR-RELATED"/>
    <property type="match status" value="1"/>
</dbReference>
<feature type="domain" description="HTH tetR-type" evidence="3">
    <location>
        <begin position="11"/>
        <end position="71"/>
    </location>
</feature>
<keyword evidence="1 2" id="KW-0238">DNA-binding</keyword>
<evidence type="ECO:0000313" key="4">
    <source>
        <dbReference type="EMBL" id="ASS38388.1"/>
    </source>
</evidence>
<accession>A0A223ATU1</accession>
<dbReference type="AlphaFoldDB" id="A0A223ATU1"/>
<evidence type="ECO:0000256" key="2">
    <source>
        <dbReference type="PROSITE-ProRule" id="PRU00335"/>
    </source>
</evidence>
<dbReference type="InterPro" id="IPR009057">
    <property type="entry name" value="Homeodomain-like_sf"/>
</dbReference>
<gene>
    <name evidence="4" type="ORF">AXF17_08270</name>
</gene>
<dbReference type="Pfam" id="PF00440">
    <property type="entry name" value="TetR_N"/>
    <property type="match status" value="1"/>
</dbReference>
<dbReference type="OrthoDB" id="494991at2"/>
<dbReference type="Gene3D" id="1.10.357.10">
    <property type="entry name" value="Tetracycline Repressor, domain 2"/>
    <property type="match status" value="1"/>
</dbReference>